<dbReference type="GO" id="GO:0061799">
    <property type="term" value="F:cyclic pyranopterin monophosphate synthase activity"/>
    <property type="evidence" value="ECO:0007669"/>
    <property type="project" value="TreeGrafter"/>
</dbReference>
<keyword evidence="10" id="KW-0501">Molybdenum cofactor biosynthesis</keyword>
<dbReference type="eggNOG" id="COG2896">
    <property type="taxonomic scope" value="Bacteria"/>
</dbReference>
<dbReference type="AlphaFoldDB" id="Q6AIW0"/>
<protein>
    <recommendedName>
        <fullName evidence="2">GTP 3',8-cyclase</fullName>
        <ecNumber evidence="2">4.1.99.22</ecNumber>
    </recommendedName>
</protein>
<dbReference type="GO" id="GO:0006777">
    <property type="term" value="P:Mo-molybdopterin cofactor biosynthetic process"/>
    <property type="evidence" value="ECO:0007669"/>
    <property type="project" value="UniProtKB-KW"/>
</dbReference>
<dbReference type="PANTHER" id="PTHR22960:SF0">
    <property type="entry name" value="MOLYBDENUM COFACTOR BIOSYNTHESIS PROTEIN 1"/>
    <property type="match status" value="1"/>
</dbReference>
<keyword evidence="3" id="KW-0004">4Fe-4S</keyword>
<keyword evidence="15" id="KW-1185">Reference proteome</keyword>
<dbReference type="InterPro" id="IPR040064">
    <property type="entry name" value="MoaA-like"/>
</dbReference>
<dbReference type="Gene3D" id="3.20.20.70">
    <property type="entry name" value="Aldolase class I"/>
    <property type="match status" value="1"/>
</dbReference>
<dbReference type="SFLD" id="SFLDS00029">
    <property type="entry name" value="Radical_SAM"/>
    <property type="match status" value="1"/>
</dbReference>
<dbReference type="KEGG" id="dps:DP2991"/>
<dbReference type="PROSITE" id="PS51918">
    <property type="entry name" value="RADICAL_SAM"/>
    <property type="match status" value="1"/>
</dbReference>
<keyword evidence="7" id="KW-0408">Iron</keyword>
<dbReference type="STRING" id="177439.DP2991"/>
<proteinExistence type="predicted"/>
<dbReference type="GO" id="GO:0061798">
    <property type="term" value="F:GTP 3',8'-cyclase activity"/>
    <property type="evidence" value="ECO:0007669"/>
    <property type="project" value="UniProtKB-EC"/>
</dbReference>
<evidence type="ECO:0000259" key="13">
    <source>
        <dbReference type="PROSITE" id="PS51918"/>
    </source>
</evidence>
<dbReference type="InterPro" id="IPR013483">
    <property type="entry name" value="MoaA"/>
</dbReference>
<keyword evidence="5" id="KW-0479">Metal-binding</keyword>
<dbReference type="GO" id="GO:0051539">
    <property type="term" value="F:4 iron, 4 sulfur cluster binding"/>
    <property type="evidence" value="ECO:0007669"/>
    <property type="project" value="UniProtKB-KW"/>
</dbReference>
<dbReference type="SFLD" id="SFLDG01383">
    <property type="entry name" value="cyclic_pyranopterin_phosphate"/>
    <property type="match status" value="1"/>
</dbReference>
<dbReference type="InterPro" id="IPR050105">
    <property type="entry name" value="MoCo_biosynth_MoaA/MoaC"/>
</dbReference>
<dbReference type="EC" id="4.1.99.22" evidence="2"/>
<dbReference type="UniPathway" id="UPA00344"/>
<dbReference type="OrthoDB" id="9763993at2"/>
<sequence length="336" mass="37422">MNVSPGPSSPQSKLVDTHGRSITYLRLSITDRCNLRCRYCMPEEGVQFLDHSEILSYQELLRISRIFVGFGVNKIRITGGEPFVRRDCVDFMQALMEQTAHLDLRVTTNGIALSPHLGRLKEMGLGGINLSLDTLDPLRFSQITRRDGLTKVLAVFHQILSLGIPLKVNTVVMEDTSDEELRQMAALTEDNPIQLRFIELMPFSGKESGEIKKALSLEDRLVRLFPELTEISSAQIETARKFSLPGYRGNLGLIEGESRKFCAHCNKVRITSCGMLKNCLYDSGVLDLRALLRNGADDVEVAERIQQAVLGKLKDGHVTAELQDKICEDSMATIGG</sequence>
<evidence type="ECO:0000313" key="15">
    <source>
        <dbReference type="Proteomes" id="UP000000602"/>
    </source>
</evidence>
<dbReference type="CDD" id="cd21117">
    <property type="entry name" value="Twitch_MoaA"/>
    <property type="match status" value="1"/>
</dbReference>
<dbReference type="InterPro" id="IPR000385">
    <property type="entry name" value="MoaA_NifB_PqqE_Fe-S-bd_CS"/>
</dbReference>
<comment type="catalytic activity">
    <reaction evidence="12">
        <text>GTP + AH2 + S-adenosyl-L-methionine = (8S)-3',8-cyclo-7,8-dihydroguanosine 5'-triphosphate + 5'-deoxyadenosine + L-methionine + A + H(+)</text>
        <dbReference type="Rhea" id="RHEA:49576"/>
        <dbReference type="ChEBI" id="CHEBI:13193"/>
        <dbReference type="ChEBI" id="CHEBI:15378"/>
        <dbReference type="ChEBI" id="CHEBI:17319"/>
        <dbReference type="ChEBI" id="CHEBI:17499"/>
        <dbReference type="ChEBI" id="CHEBI:37565"/>
        <dbReference type="ChEBI" id="CHEBI:57844"/>
        <dbReference type="ChEBI" id="CHEBI:59789"/>
        <dbReference type="ChEBI" id="CHEBI:131766"/>
        <dbReference type="EC" id="4.1.99.22"/>
    </reaction>
</comment>
<dbReference type="EMBL" id="CR522870">
    <property type="protein sequence ID" value="CAG37720.1"/>
    <property type="molecule type" value="Genomic_DNA"/>
</dbReference>
<evidence type="ECO:0000256" key="8">
    <source>
        <dbReference type="ARBA" id="ARBA00023014"/>
    </source>
</evidence>
<dbReference type="SUPFAM" id="SSF102114">
    <property type="entry name" value="Radical SAM enzymes"/>
    <property type="match status" value="1"/>
</dbReference>
<name>Q6AIW0_DESPS</name>
<evidence type="ECO:0000256" key="6">
    <source>
        <dbReference type="ARBA" id="ARBA00022741"/>
    </source>
</evidence>
<evidence type="ECO:0000256" key="7">
    <source>
        <dbReference type="ARBA" id="ARBA00023004"/>
    </source>
</evidence>
<dbReference type="InterPro" id="IPR007197">
    <property type="entry name" value="rSAM"/>
</dbReference>
<dbReference type="SFLD" id="SFLDG01386">
    <property type="entry name" value="main_SPASM_domain-containing"/>
    <property type="match status" value="1"/>
</dbReference>
<evidence type="ECO:0000256" key="3">
    <source>
        <dbReference type="ARBA" id="ARBA00022485"/>
    </source>
</evidence>
<keyword evidence="8" id="KW-0411">Iron-sulfur</keyword>
<dbReference type="PROSITE" id="PS01305">
    <property type="entry name" value="MOAA_NIFB_PQQE"/>
    <property type="match status" value="1"/>
</dbReference>
<evidence type="ECO:0000256" key="2">
    <source>
        <dbReference type="ARBA" id="ARBA00012167"/>
    </source>
</evidence>
<dbReference type="GO" id="GO:0005525">
    <property type="term" value="F:GTP binding"/>
    <property type="evidence" value="ECO:0007669"/>
    <property type="project" value="UniProtKB-KW"/>
</dbReference>
<dbReference type="HOGENOM" id="CLU_009273_0_1_7"/>
<organism evidence="14 15">
    <name type="scientific">Desulfotalea psychrophila (strain LSv54 / DSM 12343)</name>
    <dbReference type="NCBI Taxonomy" id="177439"/>
    <lineage>
        <taxon>Bacteria</taxon>
        <taxon>Pseudomonadati</taxon>
        <taxon>Thermodesulfobacteriota</taxon>
        <taxon>Desulfobulbia</taxon>
        <taxon>Desulfobulbales</taxon>
        <taxon>Desulfocapsaceae</taxon>
        <taxon>Desulfotalea</taxon>
    </lineage>
</organism>
<feature type="domain" description="Radical SAM core" evidence="13">
    <location>
        <begin position="17"/>
        <end position="241"/>
    </location>
</feature>
<gene>
    <name evidence="14" type="ordered locus">DP2991</name>
</gene>
<dbReference type="InterPro" id="IPR058240">
    <property type="entry name" value="rSAM_sf"/>
</dbReference>
<comment type="cofactor">
    <cofactor evidence="1">
        <name>[4Fe-4S] cluster</name>
        <dbReference type="ChEBI" id="CHEBI:49883"/>
    </cofactor>
</comment>
<dbReference type="SMART" id="SM00729">
    <property type="entry name" value="Elp3"/>
    <property type="match status" value="1"/>
</dbReference>
<dbReference type="Pfam" id="PF04055">
    <property type="entry name" value="Radical_SAM"/>
    <property type="match status" value="1"/>
</dbReference>
<dbReference type="RefSeq" id="WP_011190232.1">
    <property type="nucleotide sequence ID" value="NC_006138.1"/>
</dbReference>
<evidence type="ECO:0000256" key="11">
    <source>
        <dbReference type="ARBA" id="ARBA00023239"/>
    </source>
</evidence>
<accession>Q6AIW0</accession>
<dbReference type="Pfam" id="PF06463">
    <property type="entry name" value="Mob_synth_C"/>
    <property type="match status" value="1"/>
</dbReference>
<dbReference type="InterPro" id="IPR006638">
    <property type="entry name" value="Elp3/MiaA/NifB-like_rSAM"/>
</dbReference>
<evidence type="ECO:0000256" key="12">
    <source>
        <dbReference type="ARBA" id="ARBA00048697"/>
    </source>
</evidence>
<keyword evidence="11" id="KW-0456">Lyase</keyword>
<dbReference type="GO" id="GO:0046872">
    <property type="term" value="F:metal ion binding"/>
    <property type="evidence" value="ECO:0007669"/>
    <property type="project" value="UniProtKB-KW"/>
</dbReference>
<dbReference type="SFLD" id="SFLDG01067">
    <property type="entry name" value="SPASM/twitch_domain_containing"/>
    <property type="match status" value="1"/>
</dbReference>
<dbReference type="InterPro" id="IPR013785">
    <property type="entry name" value="Aldolase_TIM"/>
</dbReference>
<evidence type="ECO:0000256" key="5">
    <source>
        <dbReference type="ARBA" id="ARBA00022723"/>
    </source>
</evidence>
<reference evidence="15" key="1">
    <citation type="journal article" date="2004" name="Environ. Microbiol.">
        <title>The genome of Desulfotalea psychrophila, a sulfate-reducing bacterium from permanently cold Arctic sediments.</title>
        <authorList>
            <person name="Rabus R."/>
            <person name="Ruepp A."/>
            <person name="Frickey T."/>
            <person name="Rattei T."/>
            <person name="Fartmann B."/>
            <person name="Stark M."/>
            <person name="Bauer M."/>
            <person name="Zibat A."/>
            <person name="Lombardot T."/>
            <person name="Becker I."/>
            <person name="Amann J."/>
            <person name="Gellner K."/>
            <person name="Teeling H."/>
            <person name="Leuschner W.D."/>
            <person name="Gloeckner F.-O."/>
            <person name="Lupas A.N."/>
            <person name="Amann R."/>
            <person name="Klenk H.-P."/>
        </authorList>
    </citation>
    <scope>NUCLEOTIDE SEQUENCE [LARGE SCALE GENOMIC DNA]</scope>
    <source>
        <strain evidence="15">DSM 12343 / LSv54</strain>
    </source>
</reference>
<dbReference type="PANTHER" id="PTHR22960">
    <property type="entry name" value="MOLYBDOPTERIN COFACTOR SYNTHESIS PROTEIN A"/>
    <property type="match status" value="1"/>
</dbReference>
<dbReference type="NCBIfam" id="TIGR02666">
    <property type="entry name" value="moaA"/>
    <property type="match status" value="1"/>
</dbReference>
<evidence type="ECO:0000256" key="1">
    <source>
        <dbReference type="ARBA" id="ARBA00001966"/>
    </source>
</evidence>
<evidence type="ECO:0000256" key="4">
    <source>
        <dbReference type="ARBA" id="ARBA00022691"/>
    </source>
</evidence>
<evidence type="ECO:0000313" key="14">
    <source>
        <dbReference type="EMBL" id="CAG37720.1"/>
    </source>
</evidence>
<keyword evidence="9" id="KW-0342">GTP-binding</keyword>
<keyword evidence="4" id="KW-0949">S-adenosyl-L-methionine</keyword>
<evidence type="ECO:0000256" key="10">
    <source>
        <dbReference type="ARBA" id="ARBA00023150"/>
    </source>
</evidence>
<evidence type="ECO:0000256" key="9">
    <source>
        <dbReference type="ARBA" id="ARBA00023134"/>
    </source>
</evidence>
<keyword evidence="6" id="KW-0547">Nucleotide-binding</keyword>
<dbReference type="InterPro" id="IPR010505">
    <property type="entry name" value="MoaA_twitch"/>
</dbReference>
<dbReference type="Proteomes" id="UP000000602">
    <property type="component" value="Chromosome"/>
</dbReference>
<dbReference type="CDD" id="cd01335">
    <property type="entry name" value="Radical_SAM"/>
    <property type="match status" value="1"/>
</dbReference>